<dbReference type="InterPro" id="IPR002933">
    <property type="entry name" value="Peptidase_M20"/>
</dbReference>
<evidence type="ECO:0000313" key="7">
    <source>
        <dbReference type="EMBL" id="SUZ70722.1"/>
    </source>
</evidence>
<dbReference type="Gene3D" id="1.10.150.900">
    <property type="match status" value="1"/>
</dbReference>
<evidence type="ECO:0000256" key="5">
    <source>
        <dbReference type="ARBA" id="ARBA00022833"/>
    </source>
</evidence>
<dbReference type="InterPro" id="IPR001261">
    <property type="entry name" value="ArgE/DapE_CS"/>
</dbReference>
<reference evidence="7" key="1">
    <citation type="submission" date="2018-05" db="EMBL/GenBank/DDBJ databases">
        <authorList>
            <person name="Lanie J.A."/>
            <person name="Ng W.-L."/>
            <person name="Kazmierczak K.M."/>
            <person name="Andrzejewski T.M."/>
            <person name="Davidsen T.M."/>
            <person name="Wayne K.J."/>
            <person name="Tettelin H."/>
            <person name="Glass J.I."/>
            <person name="Rusch D."/>
            <person name="Podicherti R."/>
            <person name="Tsui H.-C.T."/>
            <person name="Winkler M.E."/>
        </authorList>
    </citation>
    <scope>NUCLEOTIDE SEQUENCE</scope>
</reference>
<dbReference type="EMBL" id="UINC01001099">
    <property type="protein sequence ID" value="SUZ70722.1"/>
    <property type="molecule type" value="Genomic_DNA"/>
</dbReference>
<dbReference type="InterPro" id="IPR036264">
    <property type="entry name" value="Bact_exopeptidase_dim_dom"/>
</dbReference>
<keyword evidence="4" id="KW-0378">Hydrolase</keyword>
<comment type="similarity">
    <text evidence="2">Belongs to the peptidase M20A family.</text>
</comment>
<name>A0A381PUI3_9ZZZZ</name>
<dbReference type="PANTHER" id="PTHR43808:SF8">
    <property type="entry name" value="PEPTIDASE M20 DIMERISATION DOMAIN-CONTAINING PROTEIN"/>
    <property type="match status" value="1"/>
</dbReference>
<dbReference type="GO" id="GO:0046872">
    <property type="term" value="F:metal ion binding"/>
    <property type="evidence" value="ECO:0007669"/>
    <property type="project" value="UniProtKB-KW"/>
</dbReference>
<dbReference type="Gene3D" id="3.40.630.10">
    <property type="entry name" value="Zn peptidases"/>
    <property type="match status" value="1"/>
</dbReference>
<dbReference type="SUPFAM" id="SSF53187">
    <property type="entry name" value="Zn-dependent exopeptidases"/>
    <property type="match status" value="1"/>
</dbReference>
<dbReference type="GO" id="GO:0016787">
    <property type="term" value="F:hydrolase activity"/>
    <property type="evidence" value="ECO:0007669"/>
    <property type="project" value="UniProtKB-KW"/>
</dbReference>
<dbReference type="InterPro" id="IPR011650">
    <property type="entry name" value="Peptidase_M20_dimer"/>
</dbReference>
<feature type="domain" description="Peptidase M20 dimerisation" evidence="6">
    <location>
        <begin position="273"/>
        <end position="412"/>
    </location>
</feature>
<dbReference type="Gene3D" id="3.30.70.360">
    <property type="match status" value="1"/>
</dbReference>
<comment type="cofactor">
    <cofactor evidence="1">
        <name>Zn(2+)</name>
        <dbReference type="ChEBI" id="CHEBI:29105"/>
    </cofactor>
</comment>
<evidence type="ECO:0000256" key="2">
    <source>
        <dbReference type="ARBA" id="ARBA00006247"/>
    </source>
</evidence>
<evidence type="ECO:0000259" key="6">
    <source>
        <dbReference type="Pfam" id="PF07687"/>
    </source>
</evidence>
<dbReference type="SUPFAM" id="SSF55031">
    <property type="entry name" value="Bacterial exopeptidase dimerisation domain"/>
    <property type="match status" value="1"/>
</dbReference>
<dbReference type="Pfam" id="PF07687">
    <property type="entry name" value="M20_dimer"/>
    <property type="match status" value="1"/>
</dbReference>
<keyword evidence="5" id="KW-0862">Zinc</keyword>
<dbReference type="Pfam" id="PF01546">
    <property type="entry name" value="Peptidase_M20"/>
    <property type="match status" value="1"/>
</dbReference>
<dbReference type="InterPro" id="IPR050072">
    <property type="entry name" value="Peptidase_M20A"/>
</dbReference>
<dbReference type="PROSITE" id="PS00758">
    <property type="entry name" value="ARGE_DAPE_CPG2_1"/>
    <property type="match status" value="1"/>
</dbReference>
<evidence type="ECO:0000256" key="3">
    <source>
        <dbReference type="ARBA" id="ARBA00022723"/>
    </source>
</evidence>
<dbReference type="PANTHER" id="PTHR43808">
    <property type="entry name" value="ACETYLORNITHINE DEACETYLASE"/>
    <property type="match status" value="1"/>
</dbReference>
<accession>A0A381PUI3</accession>
<evidence type="ECO:0000256" key="4">
    <source>
        <dbReference type="ARBA" id="ARBA00022801"/>
    </source>
</evidence>
<proteinExistence type="inferred from homology"/>
<keyword evidence="3" id="KW-0479">Metal-binding</keyword>
<evidence type="ECO:0000256" key="1">
    <source>
        <dbReference type="ARBA" id="ARBA00001947"/>
    </source>
</evidence>
<dbReference type="AlphaFoldDB" id="A0A381PUI3"/>
<gene>
    <name evidence="7" type="ORF">METZ01_LOCUS23576</name>
</gene>
<protein>
    <recommendedName>
        <fullName evidence="6">Peptidase M20 dimerisation domain-containing protein</fullName>
    </recommendedName>
</protein>
<organism evidence="7">
    <name type="scientific">marine metagenome</name>
    <dbReference type="NCBI Taxonomy" id="408172"/>
    <lineage>
        <taxon>unclassified sequences</taxon>
        <taxon>metagenomes</taxon>
        <taxon>ecological metagenomes</taxon>
    </lineage>
</organism>
<sequence length="520" mass="57847">MVRFTRHPSSGRLINLLLQTAWLQWCKKSLQNSVGNNLSLHLSLSIGQLFAWRTNMRRTVVTFLFLFVSSSFAQVREPNWSEVEVETLEHFRALLQFDTSDPPGRELPAADYLRAVLEAAGIPVETLYNDPERPNILARLEGSGDKEPLLIMAHTDVVNVDPEKWIFPPFSATIDDGYVYGRGAVDDKDNLASALMVMLELKRLNIPLERDVIFLAESGEEGATQYGIEFMVNEHFAKIDAEFCLAEGGSVARVNREVQYAGIQTVEKIPYRVELVATGVAGHGSVPLQTNSVVRLAKAIAAIADWRSPIRLNETTAAYFERLASISPVDAAERYLSVLDPGRAVESDEYFLANEPRHASMLRSSLSPNIFDAGYRINVIPSEARASVDFRALPDEDIPQFLEEIRRIVGDTVVEVSLGRRNTRPRGQASLNTEAFAAIEAGINKHYGVITLPTMSTGATDMAYLRNRGIQCYGIGPAIDREDAALGFGAHSDQERILISELHRFVRFNWDVVIDLAAQQ</sequence>